<sequence length="201" mass="22601">FDDGPGSVREINKWVASETKNGIKKLLSSDIINDESRLVLISAMYFKGMWNSQFSAKLTKVQPFHVDKQATIDIPMMYKEDTFKYGVSNNLDAQILEMNYKGNQANMVFVLPNKTEGLNGLLQKLADGYDLMSELDKIISTTVQVTIPKFDIETEIDVAKVLPKLGINVIFDKNNSGLTKVLDTTSFCMCHMRCKSRLSSN</sequence>
<dbReference type="AlphaFoldDB" id="Q0Q022"/>
<dbReference type="FunFam" id="2.30.39.10:FF:000030">
    <property type="entry name" value="Serpin 2"/>
    <property type="match status" value="1"/>
</dbReference>
<evidence type="ECO:0000256" key="6">
    <source>
        <dbReference type="ARBA" id="ARBA00022900"/>
    </source>
</evidence>
<dbReference type="EMBL" id="DQ666509">
    <property type="protein sequence ID" value="ABG72712.1"/>
    <property type="molecule type" value="mRNA"/>
</dbReference>
<dbReference type="InterPro" id="IPR036186">
    <property type="entry name" value="Serpin_sf"/>
</dbReference>
<evidence type="ECO:0000256" key="2">
    <source>
        <dbReference type="ARBA" id="ARBA00009500"/>
    </source>
</evidence>
<dbReference type="GO" id="GO:0004867">
    <property type="term" value="F:serine-type endopeptidase inhibitor activity"/>
    <property type="evidence" value="ECO:0007669"/>
    <property type="project" value="UniProtKB-KW"/>
</dbReference>
<keyword evidence="6" id="KW-0722">Serine protease inhibitor</keyword>
<dbReference type="SMART" id="SM00093">
    <property type="entry name" value="SERPIN"/>
    <property type="match status" value="1"/>
</dbReference>
<dbReference type="PANTHER" id="PTHR11461">
    <property type="entry name" value="SERINE PROTEASE INHIBITOR, SERPIN"/>
    <property type="match status" value="1"/>
</dbReference>
<keyword evidence="4" id="KW-0646">Protease inhibitor</keyword>
<evidence type="ECO:0000256" key="1">
    <source>
        <dbReference type="ARBA" id="ARBA00004613"/>
    </source>
</evidence>
<evidence type="ECO:0000256" key="7">
    <source>
        <dbReference type="ARBA" id="ARBA00023180"/>
    </source>
</evidence>
<keyword evidence="7" id="KW-0325">Glycoprotein</keyword>
<proteinExistence type="evidence at transcript level"/>
<keyword evidence="5" id="KW-0732">Signal</keyword>
<evidence type="ECO:0000256" key="5">
    <source>
        <dbReference type="ARBA" id="ARBA00022729"/>
    </source>
</evidence>
<dbReference type="InterPro" id="IPR042185">
    <property type="entry name" value="Serpin_sf_2"/>
</dbReference>
<comment type="subcellular location">
    <subcellularLocation>
        <location evidence="1">Secreted</location>
    </subcellularLocation>
</comment>
<dbReference type="Gene3D" id="3.30.497.10">
    <property type="entry name" value="Antithrombin, subunit I, domain 2"/>
    <property type="match status" value="1"/>
</dbReference>
<dbReference type="Pfam" id="PF00079">
    <property type="entry name" value="Serpin"/>
    <property type="match status" value="1"/>
</dbReference>
<evidence type="ECO:0000256" key="3">
    <source>
        <dbReference type="ARBA" id="ARBA00022525"/>
    </source>
</evidence>
<evidence type="ECO:0000313" key="10">
    <source>
        <dbReference type="EMBL" id="ABG72712.1"/>
    </source>
</evidence>
<protein>
    <submittedName>
        <fullName evidence="10">Serpin-like protein</fullName>
    </submittedName>
</protein>
<evidence type="ECO:0000256" key="8">
    <source>
        <dbReference type="RuleBase" id="RU000411"/>
    </source>
</evidence>
<dbReference type="PANTHER" id="PTHR11461:SF211">
    <property type="entry name" value="GH10112P-RELATED"/>
    <property type="match status" value="1"/>
</dbReference>
<dbReference type="Gene3D" id="2.30.39.10">
    <property type="entry name" value="Alpha-1-antitrypsin, domain 1"/>
    <property type="match status" value="1"/>
</dbReference>
<dbReference type="InterPro" id="IPR000215">
    <property type="entry name" value="Serpin_fam"/>
</dbReference>
<dbReference type="InterPro" id="IPR023796">
    <property type="entry name" value="Serpin_dom"/>
</dbReference>
<feature type="non-terminal residue" evidence="10">
    <location>
        <position position="1"/>
    </location>
</feature>
<comment type="similarity">
    <text evidence="2 8">Belongs to the serpin family.</text>
</comment>
<reference evidence="10" key="1">
    <citation type="journal article" date="2006" name="BMC Genomics">
        <title>Analysis of bacteria-challenged wild silkmoth, Antheraea mylitta (lepidoptera) transcriptome reveals potential immune genes.</title>
        <authorList>
            <person name="Gandhe A.S."/>
            <person name="Arunkumar K.P."/>
            <person name="John S.H."/>
            <person name="Nagaraju J."/>
        </authorList>
    </citation>
    <scope>NUCLEOTIDE SEQUENCE</scope>
</reference>
<feature type="domain" description="Serpin" evidence="9">
    <location>
        <begin position="1"/>
        <end position="201"/>
    </location>
</feature>
<dbReference type="InterPro" id="IPR042178">
    <property type="entry name" value="Serpin_sf_1"/>
</dbReference>
<feature type="non-terminal residue" evidence="10">
    <location>
        <position position="201"/>
    </location>
</feature>
<evidence type="ECO:0000256" key="4">
    <source>
        <dbReference type="ARBA" id="ARBA00022690"/>
    </source>
</evidence>
<accession>Q0Q022</accession>
<name>Q0Q022_ANTMY</name>
<organism evidence="10">
    <name type="scientific">Antheraea mylitta</name>
    <name type="common">Tasar silkworm</name>
    <dbReference type="NCBI Taxonomy" id="34739"/>
    <lineage>
        <taxon>Eukaryota</taxon>
        <taxon>Metazoa</taxon>
        <taxon>Ecdysozoa</taxon>
        <taxon>Arthropoda</taxon>
        <taxon>Hexapoda</taxon>
        <taxon>Insecta</taxon>
        <taxon>Pterygota</taxon>
        <taxon>Neoptera</taxon>
        <taxon>Endopterygota</taxon>
        <taxon>Lepidoptera</taxon>
        <taxon>Glossata</taxon>
        <taxon>Ditrysia</taxon>
        <taxon>Bombycoidea</taxon>
        <taxon>Saturniidae</taxon>
        <taxon>Saturniinae</taxon>
        <taxon>Saturniini</taxon>
        <taxon>Antheraea</taxon>
    </lineage>
</organism>
<dbReference type="GO" id="GO:0005615">
    <property type="term" value="C:extracellular space"/>
    <property type="evidence" value="ECO:0007669"/>
    <property type="project" value="InterPro"/>
</dbReference>
<keyword evidence="3" id="KW-0964">Secreted</keyword>
<dbReference type="SUPFAM" id="SSF56574">
    <property type="entry name" value="Serpins"/>
    <property type="match status" value="1"/>
</dbReference>
<evidence type="ECO:0000259" key="9">
    <source>
        <dbReference type="SMART" id="SM00093"/>
    </source>
</evidence>